<proteinExistence type="predicted"/>
<dbReference type="EMBL" id="QGTJ01000012">
    <property type="protein sequence ID" value="PWV59086.1"/>
    <property type="molecule type" value="Genomic_DNA"/>
</dbReference>
<dbReference type="Pfam" id="PF05940">
    <property type="entry name" value="NnrS"/>
    <property type="match status" value="1"/>
</dbReference>
<feature type="transmembrane region" description="Helical" evidence="1">
    <location>
        <begin position="96"/>
        <end position="116"/>
    </location>
</feature>
<evidence type="ECO:0000313" key="3">
    <source>
        <dbReference type="Proteomes" id="UP000246569"/>
    </source>
</evidence>
<keyword evidence="1" id="KW-0812">Transmembrane</keyword>
<dbReference type="Proteomes" id="UP000246569">
    <property type="component" value="Unassembled WGS sequence"/>
</dbReference>
<accession>A0A317MQW6</accession>
<dbReference type="AlphaFoldDB" id="A0A317MQW6"/>
<reference evidence="2 3" key="1">
    <citation type="submission" date="2018-05" db="EMBL/GenBank/DDBJ databases">
        <title>Genomic Encyclopedia of Type Strains, Phase IV (KMG-IV): sequencing the most valuable type-strain genomes for metagenomic binning, comparative biology and taxonomic classification.</title>
        <authorList>
            <person name="Goeker M."/>
        </authorList>
    </citation>
    <scope>NUCLEOTIDE SEQUENCE [LARGE SCALE GENOMIC DNA]</scope>
    <source>
        <strain evidence="2 3">DSM 23606</strain>
    </source>
</reference>
<name>A0A317MQW6_9GAMM</name>
<comment type="caution">
    <text evidence="2">The sequence shown here is derived from an EMBL/GenBank/DDBJ whole genome shotgun (WGS) entry which is preliminary data.</text>
</comment>
<feature type="transmembrane region" description="Helical" evidence="1">
    <location>
        <begin position="276"/>
        <end position="296"/>
    </location>
</feature>
<protein>
    <submittedName>
        <fullName evidence="2">Uncharacterized protein involved in response to NO</fullName>
    </submittedName>
</protein>
<evidence type="ECO:0000256" key="1">
    <source>
        <dbReference type="SAM" id="Phobius"/>
    </source>
</evidence>
<dbReference type="InterPro" id="IPR010266">
    <property type="entry name" value="NnrS"/>
</dbReference>
<feature type="transmembrane region" description="Helical" evidence="1">
    <location>
        <begin position="122"/>
        <end position="143"/>
    </location>
</feature>
<keyword evidence="3" id="KW-1185">Reference proteome</keyword>
<feature type="transmembrane region" description="Helical" evidence="1">
    <location>
        <begin position="21"/>
        <end position="43"/>
    </location>
</feature>
<feature type="transmembrane region" description="Helical" evidence="1">
    <location>
        <begin position="370"/>
        <end position="392"/>
    </location>
</feature>
<dbReference type="RefSeq" id="WP_110019905.1">
    <property type="nucleotide sequence ID" value="NZ_QGTJ01000012.1"/>
</dbReference>
<feature type="transmembrane region" description="Helical" evidence="1">
    <location>
        <begin position="155"/>
        <end position="175"/>
    </location>
</feature>
<feature type="transmembrane region" description="Helical" evidence="1">
    <location>
        <begin position="63"/>
        <end position="84"/>
    </location>
</feature>
<gene>
    <name evidence="2" type="ORF">C7443_11284</name>
</gene>
<organism evidence="2 3">
    <name type="scientific">Plasticicumulans acidivorans</name>
    <dbReference type="NCBI Taxonomy" id="886464"/>
    <lineage>
        <taxon>Bacteria</taxon>
        <taxon>Pseudomonadati</taxon>
        <taxon>Pseudomonadota</taxon>
        <taxon>Gammaproteobacteria</taxon>
        <taxon>Candidatus Competibacteraceae</taxon>
        <taxon>Plasticicumulans</taxon>
    </lineage>
</organism>
<feature type="transmembrane region" description="Helical" evidence="1">
    <location>
        <begin position="346"/>
        <end position="364"/>
    </location>
</feature>
<evidence type="ECO:0000313" key="2">
    <source>
        <dbReference type="EMBL" id="PWV59086.1"/>
    </source>
</evidence>
<dbReference type="OrthoDB" id="9770040at2"/>
<sequence>MPATSPPASRWAVFTATPHRVLFLAGAVQFVATLLFWLCELLLRQAGHSLPTTVPTTWMHALLMLYGLFPFFIFGFLLTVYPRWMNAGEITRERYLPVFGWLAAGQALVWLGLFASRTLLELGIVVMLAGWARGIAVLFSVYFTTRPGNKQHETVLNAALIAGACGLAGYLLWLLSGDPAYLWFAVRGGLWFFLLPVFFTVAHRMIPFFGACALPGYPMLRPARHLLLWVGCAVIHGVLELDHRDAWTWLVDAPLAASALWHSALWQPRRALPIRLLAVLHIAFAWFGIGMALYALHSLSLLAGGGGLGRAPLHALALGFMSGLLVAMATRVTLGHSGSPLQADRYTWWCFLALNAATLIRILADWPGMAAFNPLAAALALTAAGAWVLRYLPVYLRPRRDGQPG</sequence>
<keyword evidence="1" id="KW-0472">Membrane</keyword>
<keyword evidence="1" id="KW-1133">Transmembrane helix</keyword>
<feature type="transmembrane region" description="Helical" evidence="1">
    <location>
        <begin position="316"/>
        <end position="334"/>
    </location>
</feature>
<feature type="transmembrane region" description="Helical" evidence="1">
    <location>
        <begin position="181"/>
        <end position="202"/>
    </location>
</feature>